<sequence>GKDVTMSRVHSYHVYVEDIQQWTYFPYTTFSQEAGANILEGQADDVLFYRQAAQAATIKKELTVYLPAAFRNKKLMLHKAVGKKATIVPEVQGSEIADDQLISPNAWLIITAEDAGPPSPAPWTGADGEDEWGAEEMRDWLQIQHTPKVEIFVQELDEWVTIALPPKIDPEVAKAAAGAASPGGAAGSGGDSPGGGGGGAASYNCLLLKYVIAKHLKLPAAKEDLKLTRIYKCAECGQAMGYPLKSNVLINPKESYVCAYRTDTPVQVLNVDVDETAHSGNHHMHYDRIDLDPCDKLGAN</sequence>
<feature type="non-terminal residue" evidence="1">
    <location>
        <position position="1"/>
    </location>
</feature>
<organism evidence="1 2">
    <name type="scientific">Prorocentrum cordatum</name>
    <dbReference type="NCBI Taxonomy" id="2364126"/>
    <lineage>
        <taxon>Eukaryota</taxon>
        <taxon>Sar</taxon>
        <taxon>Alveolata</taxon>
        <taxon>Dinophyceae</taxon>
        <taxon>Prorocentrales</taxon>
        <taxon>Prorocentraceae</taxon>
        <taxon>Prorocentrum</taxon>
    </lineage>
</organism>
<evidence type="ECO:0000313" key="2">
    <source>
        <dbReference type="Proteomes" id="UP001189429"/>
    </source>
</evidence>
<evidence type="ECO:0000313" key="1">
    <source>
        <dbReference type="EMBL" id="CAK0875144.1"/>
    </source>
</evidence>
<comment type="caution">
    <text evidence="1">The sequence shown here is derived from an EMBL/GenBank/DDBJ whole genome shotgun (WGS) entry which is preliminary data.</text>
</comment>
<reference evidence="1" key="1">
    <citation type="submission" date="2023-10" db="EMBL/GenBank/DDBJ databases">
        <authorList>
            <person name="Chen Y."/>
            <person name="Shah S."/>
            <person name="Dougan E. K."/>
            <person name="Thang M."/>
            <person name="Chan C."/>
        </authorList>
    </citation>
    <scope>NUCLEOTIDE SEQUENCE [LARGE SCALE GENOMIC DNA]</scope>
</reference>
<name>A0ABN9VQD9_9DINO</name>
<gene>
    <name evidence="1" type="ORF">PCOR1329_LOCUS59872</name>
</gene>
<accession>A0ABN9VQD9</accession>
<dbReference type="EMBL" id="CAUYUJ010017479">
    <property type="protein sequence ID" value="CAK0875144.1"/>
    <property type="molecule type" value="Genomic_DNA"/>
</dbReference>
<proteinExistence type="predicted"/>
<keyword evidence="2" id="KW-1185">Reference proteome</keyword>
<protein>
    <submittedName>
        <fullName evidence="1">Uncharacterized protein</fullName>
    </submittedName>
</protein>
<dbReference type="Proteomes" id="UP001189429">
    <property type="component" value="Unassembled WGS sequence"/>
</dbReference>